<name>A0A6M4GP61_9PROT</name>
<accession>A0A6M4GP61</accession>
<dbReference type="KEGG" id="uru:DSM104443_00165"/>
<gene>
    <name evidence="1" type="ORF">DSM104443_00165</name>
</gene>
<reference evidence="1 2" key="1">
    <citation type="submission" date="2020-04" db="EMBL/GenBank/DDBJ databases">
        <title>Usitatibacter rugosus gen. nov., sp. nov. and Usitatibacter palustris sp. nov., novel members of Usitatibacteraceae fam. nov. within the order Nitrosomonadales isolated from soil.</title>
        <authorList>
            <person name="Huber K.J."/>
            <person name="Neumann-Schaal M."/>
            <person name="Geppert A."/>
            <person name="Luckner M."/>
            <person name="Wanner G."/>
            <person name="Overmann J."/>
        </authorList>
    </citation>
    <scope>NUCLEOTIDE SEQUENCE [LARGE SCALE GENOMIC DNA]</scope>
    <source>
        <strain evidence="1 2">0125_3</strain>
    </source>
</reference>
<sequence>MIPSVTRVWGEAMDTEKTVKNPYIQVVEDHVASGDPPDTKAAVDTLVGKGRSPGEAKQLVATVVRDEMQEMLSAGRDFDNAKYAAALKKLIATEK</sequence>
<evidence type="ECO:0000313" key="1">
    <source>
        <dbReference type="EMBL" id="QJR09129.1"/>
    </source>
</evidence>
<dbReference type="EMBL" id="CP053069">
    <property type="protein sequence ID" value="QJR09129.1"/>
    <property type="molecule type" value="Genomic_DNA"/>
</dbReference>
<organism evidence="1 2">
    <name type="scientific">Usitatibacter rugosus</name>
    <dbReference type="NCBI Taxonomy" id="2732067"/>
    <lineage>
        <taxon>Bacteria</taxon>
        <taxon>Pseudomonadati</taxon>
        <taxon>Pseudomonadota</taxon>
        <taxon>Betaproteobacteria</taxon>
        <taxon>Nitrosomonadales</taxon>
        <taxon>Usitatibacteraceae</taxon>
        <taxon>Usitatibacter</taxon>
    </lineage>
</organism>
<dbReference type="Proteomes" id="UP000501534">
    <property type="component" value="Chromosome"/>
</dbReference>
<dbReference type="AlphaFoldDB" id="A0A6M4GP61"/>
<protein>
    <submittedName>
        <fullName evidence="1">Uncharacterized protein</fullName>
    </submittedName>
</protein>
<evidence type="ECO:0000313" key="2">
    <source>
        <dbReference type="Proteomes" id="UP000501534"/>
    </source>
</evidence>
<proteinExistence type="predicted"/>
<keyword evidence="2" id="KW-1185">Reference proteome</keyword>